<dbReference type="InterPro" id="IPR036691">
    <property type="entry name" value="Endo/exonu/phosph_ase_sf"/>
</dbReference>
<organism evidence="1 2">
    <name type="scientific">Sphagnum jensenii</name>
    <dbReference type="NCBI Taxonomy" id="128206"/>
    <lineage>
        <taxon>Eukaryota</taxon>
        <taxon>Viridiplantae</taxon>
        <taxon>Streptophyta</taxon>
        <taxon>Embryophyta</taxon>
        <taxon>Bryophyta</taxon>
        <taxon>Sphagnophytina</taxon>
        <taxon>Sphagnopsida</taxon>
        <taxon>Sphagnales</taxon>
        <taxon>Sphagnaceae</taxon>
        <taxon>Sphagnum</taxon>
    </lineage>
</organism>
<dbReference type="EMBL" id="OZ023703">
    <property type="protein sequence ID" value="CAK9871708.1"/>
    <property type="molecule type" value="Genomic_DNA"/>
</dbReference>
<dbReference type="Proteomes" id="UP001497522">
    <property type="component" value="Chromosome 2"/>
</dbReference>
<evidence type="ECO:0000313" key="1">
    <source>
        <dbReference type="EMBL" id="CAK9871708.1"/>
    </source>
</evidence>
<sequence length="77" mass="8847">MFEKTLSLVSLNVRGMRGNKAKPKQVKAWLTSLETPPHIILLQEHHLGKVEDRDFTKGVEFWQGEAFWNEGIPMGRS</sequence>
<keyword evidence="2" id="KW-1185">Reference proteome</keyword>
<gene>
    <name evidence="1" type="ORF">CSSPJE1EN2_LOCUS14351</name>
</gene>
<reference evidence="1 2" key="1">
    <citation type="submission" date="2024-03" db="EMBL/GenBank/DDBJ databases">
        <authorList>
            <consortium name="ELIXIR-Norway"/>
            <consortium name="Elixir Norway"/>
        </authorList>
    </citation>
    <scope>NUCLEOTIDE SEQUENCE [LARGE SCALE GENOMIC DNA]</scope>
</reference>
<proteinExistence type="predicted"/>
<accession>A0ABP1B923</accession>
<name>A0ABP1B923_9BRYO</name>
<evidence type="ECO:0000313" key="2">
    <source>
        <dbReference type="Proteomes" id="UP001497522"/>
    </source>
</evidence>
<dbReference type="Gene3D" id="3.60.10.10">
    <property type="entry name" value="Endonuclease/exonuclease/phosphatase"/>
    <property type="match status" value="1"/>
</dbReference>
<dbReference type="SUPFAM" id="SSF56219">
    <property type="entry name" value="DNase I-like"/>
    <property type="match status" value="1"/>
</dbReference>
<protein>
    <submittedName>
        <fullName evidence="1">Uncharacterized protein</fullName>
    </submittedName>
</protein>